<dbReference type="GO" id="GO:0016747">
    <property type="term" value="F:acyltransferase activity, transferring groups other than amino-acyl groups"/>
    <property type="evidence" value="ECO:0007669"/>
    <property type="project" value="InterPro"/>
</dbReference>
<feature type="domain" description="N-acetyltransferase" evidence="1">
    <location>
        <begin position="22"/>
        <end position="174"/>
    </location>
</feature>
<dbReference type="Pfam" id="PF13508">
    <property type="entry name" value="Acetyltransf_7"/>
    <property type="match status" value="1"/>
</dbReference>
<organism evidence="2">
    <name type="scientific">Nitrososphaera viennensis</name>
    <dbReference type="NCBI Taxonomy" id="1034015"/>
    <lineage>
        <taxon>Archaea</taxon>
        <taxon>Nitrososphaerota</taxon>
        <taxon>Nitrososphaeria</taxon>
        <taxon>Nitrososphaerales</taxon>
        <taxon>Nitrososphaeraceae</taxon>
        <taxon>Nitrososphaera</taxon>
    </lineage>
</organism>
<dbReference type="AlphaFoldDB" id="A0A977IE69"/>
<evidence type="ECO:0000313" key="2">
    <source>
        <dbReference type="EMBL" id="UVS69265.1"/>
    </source>
</evidence>
<dbReference type="GeneID" id="74945350"/>
<dbReference type="EMBL" id="CP103305">
    <property type="protein sequence ID" value="UVS69265.1"/>
    <property type="molecule type" value="Genomic_DNA"/>
</dbReference>
<dbReference type="SUPFAM" id="SSF55729">
    <property type="entry name" value="Acyl-CoA N-acyltransferases (Nat)"/>
    <property type="match status" value="1"/>
</dbReference>
<reference evidence="2" key="1">
    <citation type="submission" date="2022-08" db="EMBL/GenBank/DDBJ databases">
        <title>Dynamic responses of ammonia-oxidizing microbial communities induced by reactive oxygen species (ROS) in fluctuating redox aquifers.</title>
        <authorList>
            <person name="Wang P."/>
            <person name="Wang H."/>
        </authorList>
    </citation>
    <scope>NUCLEOTIDE SEQUENCE</scope>
    <source>
        <strain evidence="2">PLX03</strain>
    </source>
</reference>
<dbReference type="Gene3D" id="3.40.630.30">
    <property type="match status" value="1"/>
</dbReference>
<dbReference type="Proteomes" id="UP001059771">
    <property type="component" value="Chromosome"/>
</dbReference>
<dbReference type="PROSITE" id="PS51186">
    <property type="entry name" value="GNAT"/>
    <property type="match status" value="1"/>
</dbReference>
<protein>
    <submittedName>
        <fullName evidence="2">GNAT family N-acetyltransferase</fullName>
    </submittedName>
</protein>
<proteinExistence type="predicted"/>
<sequence>MISNAYSKICAAIEIEQVQMSITLRRGVAKDAEQCARFATMRSKPLRNSTTSPLTSLLQKLPSMYYPAYSNTPTIYGVVAELDGRIVGSNFIDERSIIAGIGPITVEPEVQNRSVGRELMQHVMARAAQQRFPGYRLVQAAYHNRSLSLYAKLGFVAREPLSAMQGPRLAVQIPGYSVRPATTSDLGACNQVCMKVHGHDREGELIDSIKQGTATVVEHGDA</sequence>
<dbReference type="InterPro" id="IPR016181">
    <property type="entry name" value="Acyl_CoA_acyltransferase"/>
</dbReference>
<name>A0A977IE69_9ARCH</name>
<accession>A0A977IE69</accession>
<dbReference type="RefSeq" id="WP_075053514.1">
    <property type="nucleotide sequence ID" value="NZ_CP103305.1"/>
</dbReference>
<gene>
    <name evidence="2" type="ORF">NWT39_00405</name>
</gene>
<evidence type="ECO:0000259" key="1">
    <source>
        <dbReference type="PROSITE" id="PS51186"/>
    </source>
</evidence>
<dbReference type="InterPro" id="IPR000182">
    <property type="entry name" value="GNAT_dom"/>
</dbReference>
<dbReference type="CDD" id="cd04301">
    <property type="entry name" value="NAT_SF"/>
    <property type="match status" value="1"/>
</dbReference>